<dbReference type="EMBL" id="CAJJDM010000019">
    <property type="protein sequence ID" value="CAD8053968.1"/>
    <property type="molecule type" value="Genomic_DNA"/>
</dbReference>
<evidence type="ECO:0000313" key="2">
    <source>
        <dbReference type="Proteomes" id="UP000688137"/>
    </source>
</evidence>
<proteinExistence type="predicted"/>
<keyword evidence="2" id="KW-1185">Reference proteome</keyword>
<organism evidence="1 2">
    <name type="scientific">Paramecium primaurelia</name>
    <dbReference type="NCBI Taxonomy" id="5886"/>
    <lineage>
        <taxon>Eukaryota</taxon>
        <taxon>Sar</taxon>
        <taxon>Alveolata</taxon>
        <taxon>Ciliophora</taxon>
        <taxon>Intramacronucleata</taxon>
        <taxon>Oligohymenophorea</taxon>
        <taxon>Peniculida</taxon>
        <taxon>Parameciidae</taxon>
        <taxon>Paramecium</taxon>
    </lineage>
</organism>
<reference evidence="1" key="1">
    <citation type="submission" date="2021-01" db="EMBL/GenBank/DDBJ databases">
        <authorList>
            <consortium name="Genoscope - CEA"/>
            <person name="William W."/>
        </authorList>
    </citation>
    <scope>NUCLEOTIDE SEQUENCE</scope>
</reference>
<dbReference type="Proteomes" id="UP000688137">
    <property type="component" value="Unassembled WGS sequence"/>
</dbReference>
<sequence>MGCSLKKEKQFSTININEQNTCYFVIINRDQELQKFKKACRFSNSIPILGSINYSTIISRRNKLFQSQIDRKPLEMNNIDTSSSEQHKK</sequence>
<dbReference type="AlphaFoldDB" id="A0A8S1KFC5"/>
<evidence type="ECO:0000313" key="1">
    <source>
        <dbReference type="EMBL" id="CAD8053968.1"/>
    </source>
</evidence>
<dbReference type="OMA" id="KTYYFVI"/>
<accession>A0A8S1KFC5</accession>
<gene>
    <name evidence="1" type="ORF">PPRIM_AZ9-3.1.T0210228</name>
</gene>
<protein>
    <submittedName>
        <fullName evidence="1">Uncharacterized protein</fullName>
    </submittedName>
</protein>
<name>A0A8S1KFC5_PARPR</name>
<comment type="caution">
    <text evidence="1">The sequence shown here is derived from an EMBL/GenBank/DDBJ whole genome shotgun (WGS) entry which is preliminary data.</text>
</comment>